<comment type="catalytic activity">
    <reaction evidence="5">
        <text>alpha-D-glucose 1-phosphate + UTP + H(+) = UDP-alpha-D-glucose + diphosphate</text>
        <dbReference type="Rhea" id="RHEA:19889"/>
        <dbReference type="ChEBI" id="CHEBI:15378"/>
        <dbReference type="ChEBI" id="CHEBI:33019"/>
        <dbReference type="ChEBI" id="CHEBI:46398"/>
        <dbReference type="ChEBI" id="CHEBI:58601"/>
        <dbReference type="ChEBI" id="CHEBI:58885"/>
        <dbReference type="EC" id="2.7.7.9"/>
    </reaction>
</comment>
<dbReference type="OrthoDB" id="9803306at2"/>
<evidence type="ECO:0000313" key="8">
    <source>
        <dbReference type="Proteomes" id="UP000199001"/>
    </source>
</evidence>
<evidence type="ECO:0000256" key="3">
    <source>
        <dbReference type="ARBA" id="ARBA00022679"/>
    </source>
</evidence>
<dbReference type="AlphaFoldDB" id="A0A1C6UPE1"/>
<dbReference type="EC" id="2.7.7.9" evidence="2"/>
<evidence type="ECO:0000256" key="5">
    <source>
        <dbReference type="ARBA" id="ARBA00048128"/>
    </source>
</evidence>
<reference evidence="8" key="1">
    <citation type="submission" date="2016-06" db="EMBL/GenBank/DDBJ databases">
        <authorList>
            <person name="Varghese N."/>
            <person name="Submissions Spin"/>
        </authorList>
    </citation>
    <scope>NUCLEOTIDE SEQUENCE [LARGE SCALE GENOMIC DNA]</scope>
    <source>
        <strain evidence="8">DSM 43903</strain>
    </source>
</reference>
<evidence type="ECO:0000313" key="7">
    <source>
        <dbReference type="EMBL" id="SCL55858.1"/>
    </source>
</evidence>
<keyword evidence="4 7" id="KW-0548">Nucleotidyltransferase</keyword>
<dbReference type="Gene3D" id="3.90.550.10">
    <property type="entry name" value="Spore Coat Polysaccharide Biosynthesis Protein SpsA, Chain A"/>
    <property type="match status" value="1"/>
</dbReference>
<dbReference type="InterPro" id="IPR005835">
    <property type="entry name" value="NTP_transferase_dom"/>
</dbReference>
<evidence type="ECO:0000256" key="2">
    <source>
        <dbReference type="ARBA" id="ARBA00012415"/>
    </source>
</evidence>
<comment type="similarity">
    <text evidence="1">Belongs to the UDPGP type 2 family.</text>
</comment>
<dbReference type="CDD" id="cd02541">
    <property type="entry name" value="UGPase_prokaryotic"/>
    <property type="match status" value="1"/>
</dbReference>
<dbReference type="InterPro" id="IPR029044">
    <property type="entry name" value="Nucleotide-diphossugar_trans"/>
</dbReference>
<dbReference type="GO" id="GO:0003983">
    <property type="term" value="F:UTP:glucose-1-phosphate uridylyltransferase activity"/>
    <property type="evidence" value="ECO:0007669"/>
    <property type="project" value="UniProtKB-EC"/>
</dbReference>
<dbReference type="SUPFAM" id="SSF53448">
    <property type="entry name" value="Nucleotide-diphospho-sugar transferases"/>
    <property type="match status" value="1"/>
</dbReference>
<dbReference type="InterPro" id="IPR005771">
    <property type="entry name" value="GalU_uridylyltTrfase_bac/arc"/>
</dbReference>
<dbReference type="RefSeq" id="WP_091098292.1">
    <property type="nucleotide sequence ID" value="NZ_FMHZ01000002.1"/>
</dbReference>
<dbReference type="STRING" id="47855.GA0070606_2511"/>
<dbReference type="EMBL" id="FMHZ01000002">
    <property type="protein sequence ID" value="SCL55858.1"/>
    <property type="molecule type" value="Genomic_DNA"/>
</dbReference>
<organism evidence="7 8">
    <name type="scientific">Micromonospora citrea</name>
    <dbReference type="NCBI Taxonomy" id="47855"/>
    <lineage>
        <taxon>Bacteria</taxon>
        <taxon>Bacillati</taxon>
        <taxon>Actinomycetota</taxon>
        <taxon>Actinomycetes</taxon>
        <taxon>Micromonosporales</taxon>
        <taxon>Micromonosporaceae</taxon>
        <taxon>Micromonospora</taxon>
    </lineage>
</organism>
<keyword evidence="3 7" id="KW-0808">Transferase</keyword>
<evidence type="ECO:0000259" key="6">
    <source>
        <dbReference type="Pfam" id="PF00483"/>
    </source>
</evidence>
<dbReference type="Proteomes" id="UP000199001">
    <property type="component" value="Unassembled WGS sequence"/>
</dbReference>
<proteinExistence type="inferred from homology"/>
<name>A0A1C6UPE1_9ACTN</name>
<feature type="domain" description="Nucleotidyl transferase" evidence="6">
    <location>
        <begin position="22"/>
        <end position="291"/>
    </location>
</feature>
<gene>
    <name evidence="7" type="ORF">GA0070606_2511</name>
</gene>
<protein>
    <recommendedName>
        <fullName evidence="2">UTP--glucose-1-phosphate uridylyltransferase</fullName>
        <ecNumber evidence="2">2.7.7.9</ecNumber>
    </recommendedName>
</protein>
<dbReference type="GO" id="GO:0006011">
    <property type="term" value="P:UDP-alpha-D-glucose metabolic process"/>
    <property type="evidence" value="ECO:0007669"/>
    <property type="project" value="InterPro"/>
</dbReference>
<dbReference type="PANTHER" id="PTHR43197:SF1">
    <property type="entry name" value="UTP--GLUCOSE-1-PHOSPHATE URIDYLYLTRANSFERASE"/>
    <property type="match status" value="1"/>
</dbReference>
<accession>A0A1C6UPE1</accession>
<sequence length="320" mass="34330">MSEHSANPSSATAATGRSRAVKAVIPAAGLATRFLPATKAVPKELLPVVDRPVLQYIVEEAAQAGIGDVLLITGRGKTSMVDHFDSRPDLEARLEEKGDAERLAAVRRPGELAEIYTCRQPEQLGLGHAVGYAESHVGDQPFAVLLGDEFVKQSEPLLPAMLELQARTGGVVLAFFEVDPSETKRYGIASVEPAEAELTDIGEVVRVTGMVEKPKPEDAPSNLAVLGRYVLPASIFDAIRRTEPGSGGEIQLTDAMELLRNEGTPVHAIVYRGTRYDTGMPLGYLQTVVQIAAERDDLGGEFRKWLAEFVNDDASGVTGT</sequence>
<evidence type="ECO:0000256" key="1">
    <source>
        <dbReference type="ARBA" id="ARBA00006890"/>
    </source>
</evidence>
<keyword evidence="8" id="KW-1185">Reference proteome</keyword>
<dbReference type="Pfam" id="PF00483">
    <property type="entry name" value="NTP_transferase"/>
    <property type="match status" value="1"/>
</dbReference>
<dbReference type="PANTHER" id="PTHR43197">
    <property type="entry name" value="UTP--GLUCOSE-1-PHOSPHATE URIDYLYLTRANSFERASE"/>
    <property type="match status" value="1"/>
</dbReference>
<evidence type="ECO:0000256" key="4">
    <source>
        <dbReference type="ARBA" id="ARBA00022695"/>
    </source>
</evidence>